<reference evidence="1 2" key="1">
    <citation type="submission" date="2018-10" db="EMBL/GenBank/DDBJ databases">
        <title>Genomic Encyclopedia of Type Strains, Phase IV (KMG-IV): sequencing the most valuable type-strain genomes for metagenomic binning, comparative biology and taxonomic classification.</title>
        <authorList>
            <person name="Goeker M."/>
        </authorList>
    </citation>
    <scope>NUCLEOTIDE SEQUENCE [LARGE SCALE GENOMIC DNA]</scope>
    <source>
        <strain evidence="1 2">DSM 25586</strain>
    </source>
</reference>
<dbReference type="SUPFAM" id="SSF55961">
    <property type="entry name" value="Bet v1-like"/>
    <property type="match status" value="1"/>
</dbReference>
<comment type="caution">
    <text evidence="1">The sequence shown here is derived from an EMBL/GenBank/DDBJ whole genome shotgun (WGS) entry which is preliminary data.</text>
</comment>
<dbReference type="CDD" id="cd07822">
    <property type="entry name" value="SRPBCC_4"/>
    <property type="match status" value="1"/>
</dbReference>
<organism evidence="1 2">
    <name type="scientific">Arthrobacter oryzae</name>
    <dbReference type="NCBI Taxonomy" id="409290"/>
    <lineage>
        <taxon>Bacteria</taxon>
        <taxon>Bacillati</taxon>
        <taxon>Actinomycetota</taxon>
        <taxon>Actinomycetes</taxon>
        <taxon>Micrococcales</taxon>
        <taxon>Micrococcaceae</taxon>
        <taxon>Arthrobacter</taxon>
    </lineage>
</organism>
<dbReference type="Pfam" id="PF10604">
    <property type="entry name" value="Polyketide_cyc2"/>
    <property type="match status" value="1"/>
</dbReference>
<proteinExistence type="predicted"/>
<dbReference type="EMBL" id="RBIR01000004">
    <property type="protein sequence ID" value="RKR19510.1"/>
    <property type="molecule type" value="Genomic_DNA"/>
</dbReference>
<name>A0A495ER92_9MICC</name>
<dbReference type="Proteomes" id="UP000276055">
    <property type="component" value="Unassembled WGS sequence"/>
</dbReference>
<gene>
    <name evidence="1" type="ORF">C8D78_2258</name>
</gene>
<evidence type="ECO:0000313" key="1">
    <source>
        <dbReference type="EMBL" id="RKR19510.1"/>
    </source>
</evidence>
<evidence type="ECO:0000313" key="2">
    <source>
        <dbReference type="Proteomes" id="UP000276055"/>
    </source>
</evidence>
<sequence>MSPTGNWPAPFAPSTGRVYAYNEIRTHLPAEQLWQVLIDAAAWPRWYRNARNVSIDGGGQLEGSSTFTWTTFGLRVASTVREFAPYSRLAWEGAARGSSGYHRWDLQPTADGGTLIVTEEVQTGLIARLLGPAVKRSIEKQHQHWLEALVSTAEAGTKAL</sequence>
<dbReference type="AlphaFoldDB" id="A0A495ER92"/>
<dbReference type="Gene3D" id="3.30.530.20">
    <property type="match status" value="1"/>
</dbReference>
<protein>
    <submittedName>
        <fullName evidence="1">Polyketide cyclase/dehydrase/lipid transport protein</fullName>
    </submittedName>
</protein>
<accession>A0A495ER92</accession>
<dbReference type="InterPro" id="IPR023393">
    <property type="entry name" value="START-like_dom_sf"/>
</dbReference>
<dbReference type="RefSeq" id="WP_167467897.1">
    <property type="nucleotide sequence ID" value="NZ_RBIR01000004.1"/>
</dbReference>
<dbReference type="InterPro" id="IPR019587">
    <property type="entry name" value="Polyketide_cyclase/dehydratase"/>
</dbReference>